<proteinExistence type="predicted"/>
<dbReference type="Pfam" id="PF17921">
    <property type="entry name" value="Integrase_H2C2"/>
    <property type="match status" value="1"/>
</dbReference>
<dbReference type="Proteomes" id="UP001174136">
    <property type="component" value="Unassembled WGS sequence"/>
</dbReference>
<dbReference type="GO" id="GO:0003676">
    <property type="term" value="F:nucleic acid binding"/>
    <property type="evidence" value="ECO:0007669"/>
    <property type="project" value="InterPro"/>
</dbReference>
<evidence type="ECO:0000259" key="1">
    <source>
        <dbReference type="PROSITE" id="PS50994"/>
    </source>
</evidence>
<evidence type="ECO:0000313" key="2">
    <source>
        <dbReference type="EMBL" id="KAK0155297.1"/>
    </source>
</evidence>
<accession>A0AA47NC37</accession>
<dbReference type="Gene3D" id="1.10.340.70">
    <property type="match status" value="1"/>
</dbReference>
<dbReference type="GO" id="GO:0015074">
    <property type="term" value="P:DNA integration"/>
    <property type="evidence" value="ECO:0007669"/>
    <property type="project" value="InterPro"/>
</dbReference>
<dbReference type="PANTHER" id="PTHR47331:SF1">
    <property type="entry name" value="GAG-LIKE PROTEIN"/>
    <property type="match status" value="1"/>
</dbReference>
<comment type="caution">
    <text evidence="2">The sequence shown here is derived from an EMBL/GenBank/DDBJ whole genome shotgun (WGS) entry which is preliminary data.</text>
</comment>
<dbReference type="SUPFAM" id="SSF53098">
    <property type="entry name" value="Ribonuclease H-like"/>
    <property type="match status" value="1"/>
</dbReference>
<sequence length="386" mass="44024">MPEETKHPLILSKDQHIAMLILKHVHQNLGHGGRAHTLSSVRKKFWITNGNSAIRKVIAECGFCRRYNGRAVEQKMADLPKARILPDLPPFTNTGVDYFGPIEVKKGRSTCKRYGAIFTCMASRAIHLEVASSLDTDACINALRRFVSRRGQVTHLWSDNGTNFVGAERELRDALAALNQDRIQGVLSQVGIRWNFNPPTGSHHGGVWERMIRLIRRVLSSVLRQQTLDDDGFHTMLCEVEAILNDRPITKLSDDPNDLEPLTPNHLLLLKGKPALPPGVFEPHDQYVKRRWRQIQYLADLFWKRWVREYLPLLQERQKWNQKKRSLVVGDIVTIMDASAPRGSWPLGKVLEVFPDKYGLVRSVKLQTKSNIIERPVTKLTLLHGV</sequence>
<gene>
    <name evidence="2" type="ORF">N1851_002355</name>
</gene>
<dbReference type="Gene3D" id="3.30.420.10">
    <property type="entry name" value="Ribonuclease H-like superfamily/Ribonuclease H"/>
    <property type="match status" value="1"/>
</dbReference>
<evidence type="ECO:0000313" key="3">
    <source>
        <dbReference type="Proteomes" id="UP001174136"/>
    </source>
</evidence>
<dbReference type="Pfam" id="PF18701">
    <property type="entry name" value="DUF5641"/>
    <property type="match status" value="1"/>
</dbReference>
<dbReference type="InterPro" id="IPR041588">
    <property type="entry name" value="Integrase_H2C2"/>
</dbReference>
<dbReference type="AlphaFoldDB" id="A0AA47NC37"/>
<dbReference type="InterPro" id="IPR001584">
    <property type="entry name" value="Integrase_cat-core"/>
</dbReference>
<reference evidence="2" key="1">
    <citation type="journal article" date="2023" name="Front. Mar. Sci.">
        <title>A new Merluccius polli reference genome to investigate the effects of global change in West African waters.</title>
        <authorList>
            <person name="Mateo J.L."/>
            <person name="Blanco-Fernandez C."/>
            <person name="Garcia-Vazquez E."/>
            <person name="Machado-Schiaffino G."/>
        </authorList>
    </citation>
    <scope>NUCLEOTIDE SEQUENCE</scope>
    <source>
        <strain evidence="2">C29</strain>
        <tissue evidence="2">Fin</tissue>
    </source>
</reference>
<feature type="domain" description="Integrase catalytic" evidence="1">
    <location>
        <begin position="85"/>
        <end position="272"/>
    </location>
</feature>
<keyword evidence="3" id="KW-1185">Reference proteome</keyword>
<organism evidence="2 3">
    <name type="scientific">Merluccius polli</name>
    <name type="common">Benguela hake</name>
    <name type="synonym">Merluccius cadenati</name>
    <dbReference type="NCBI Taxonomy" id="89951"/>
    <lineage>
        <taxon>Eukaryota</taxon>
        <taxon>Metazoa</taxon>
        <taxon>Chordata</taxon>
        <taxon>Craniata</taxon>
        <taxon>Vertebrata</taxon>
        <taxon>Euteleostomi</taxon>
        <taxon>Actinopterygii</taxon>
        <taxon>Neopterygii</taxon>
        <taxon>Teleostei</taxon>
        <taxon>Neoteleostei</taxon>
        <taxon>Acanthomorphata</taxon>
        <taxon>Zeiogadaria</taxon>
        <taxon>Gadariae</taxon>
        <taxon>Gadiformes</taxon>
        <taxon>Gadoidei</taxon>
        <taxon>Merlucciidae</taxon>
        <taxon>Merluccius</taxon>
    </lineage>
</organism>
<dbReference type="InterPro" id="IPR040676">
    <property type="entry name" value="DUF5641"/>
</dbReference>
<dbReference type="InterPro" id="IPR036397">
    <property type="entry name" value="RNaseH_sf"/>
</dbReference>
<protein>
    <recommendedName>
        <fullName evidence="1">Integrase catalytic domain-containing protein</fullName>
    </recommendedName>
</protein>
<dbReference type="InterPro" id="IPR012337">
    <property type="entry name" value="RNaseH-like_sf"/>
</dbReference>
<name>A0AA47NC37_MERPO</name>
<dbReference type="EMBL" id="JAOPHQ010000291">
    <property type="protein sequence ID" value="KAK0155297.1"/>
    <property type="molecule type" value="Genomic_DNA"/>
</dbReference>
<dbReference type="PROSITE" id="PS50994">
    <property type="entry name" value="INTEGRASE"/>
    <property type="match status" value="1"/>
</dbReference>
<dbReference type="PANTHER" id="PTHR47331">
    <property type="entry name" value="PHD-TYPE DOMAIN-CONTAINING PROTEIN"/>
    <property type="match status" value="1"/>
</dbReference>